<evidence type="ECO:0000256" key="4">
    <source>
        <dbReference type="ARBA" id="ARBA00022679"/>
    </source>
</evidence>
<dbReference type="EMBL" id="LPUF01000001">
    <property type="protein sequence ID" value="OQK16406.1"/>
    <property type="molecule type" value="Genomic_DNA"/>
</dbReference>
<evidence type="ECO:0000256" key="8">
    <source>
        <dbReference type="ARBA" id="ARBA00023315"/>
    </source>
</evidence>
<keyword evidence="8 9" id="KW-0012">Acyltransferase</keyword>
<dbReference type="GO" id="GO:0042158">
    <property type="term" value="P:lipoprotein biosynthetic process"/>
    <property type="evidence" value="ECO:0007669"/>
    <property type="project" value="UniProtKB-UniRule"/>
</dbReference>
<keyword evidence="5 9" id="KW-0812">Transmembrane</keyword>
<feature type="transmembrane region" description="Helical" evidence="9">
    <location>
        <begin position="84"/>
        <end position="108"/>
    </location>
</feature>
<dbReference type="GO" id="GO:0016410">
    <property type="term" value="F:N-acyltransferase activity"/>
    <property type="evidence" value="ECO:0007669"/>
    <property type="project" value="UniProtKB-UniRule"/>
</dbReference>
<comment type="catalytic activity">
    <reaction evidence="9">
        <text>N-terminal S-1,2-diacyl-sn-glyceryl-L-cysteinyl-[lipoprotein] + a glycerophospholipid = N-acyl-S-1,2-diacyl-sn-glyceryl-L-cysteinyl-[lipoprotein] + a 2-acyl-sn-glycero-3-phospholipid + H(+)</text>
        <dbReference type="Rhea" id="RHEA:48228"/>
        <dbReference type="Rhea" id="RHEA-COMP:14681"/>
        <dbReference type="Rhea" id="RHEA-COMP:14684"/>
        <dbReference type="ChEBI" id="CHEBI:15378"/>
        <dbReference type="ChEBI" id="CHEBI:136912"/>
        <dbReference type="ChEBI" id="CHEBI:140656"/>
        <dbReference type="ChEBI" id="CHEBI:140657"/>
        <dbReference type="ChEBI" id="CHEBI:140660"/>
        <dbReference type="EC" id="2.3.1.269"/>
    </reaction>
</comment>
<dbReference type="InterPro" id="IPR036526">
    <property type="entry name" value="C-N_Hydrolase_sf"/>
</dbReference>
<dbReference type="PANTHER" id="PTHR38686:SF1">
    <property type="entry name" value="APOLIPOPROTEIN N-ACYLTRANSFERASE"/>
    <property type="match status" value="1"/>
</dbReference>
<evidence type="ECO:0000256" key="3">
    <source>
        <dbReference type="ARBA" id="ARBA00022475"/>
    </source>
</evidence>
<evidence type="ECO:0000313" key="12">
    <source>
        <dbReference type="Proteomes" id="UP000191980"/>
    </source>
</evidence>
<feature type="transmembrane region" description="Helical" evidence="9">
    <location>
        <begin position="120"/>
        <end position="139"/>
    </location>
</feature>
<dbReference type="Gene3D" id="3.60.110.10">
    <property type="entry name" value="Carbon-nitrogen hydrolase"/>
    <property type="match status" value="1"/>
</dbReference>
<reference evidence="11 12" key="1">
    <citation type="submission" date="2015-12" db="EMBL/GenBank/DDBJ databases">
        <authorList>
            <person name="Shamseldin A."/>
            <person name="Moawad H."/>
            <person name="Abd El-Rahim W.M."/>
            <person name="Sadowsky M.J."/>
        </authorList>
    </citation>
    <scope>NUCLEOTIDE SEQUENCE [LARGE SCALE GENOMIC DNA]</scope>
    <source>
        <strain evidence="11 12">WF1</strain>
    </source>
</reference>
<comment type="function">
    <text evidence="9">Catalyzes the phospholipid dependent N-acylation of the N-terminal cysteine of apolipoprotein, the last step in lipoprotein maturation.</text>
</comment>
<dbReference type="EC" id="2.3.1.269" evidence="9"/>
<dbReference type="InterPro" id="IPR045378">
    <property type="entry name" value="LNT_N"/>
</dbReference>
<comment type="caution">
    <text evidence="11">The sequence shown here is derived from an EMBL/GenBank/DDBJ whole genome shotgun (WGS) entry which is preliminary data.</text>
</comment>
<keyword evidence="12" id="KW-1185">Reference proteome</keyword>
<keyword evidence="3 9" id="KW-1003">Cell membrane</keyword>
<evidence type="ECO:0000256" key="6">
    <source>
        <dbReference type="ARBA" id="ARBA00022989"/>
    </source>
</evidence>
<dbReference type="PANTHER" id="PTHR38686">
    <property type="entry name" value="APOLIPOPROTEIN N-ACYLTRANSFERASE"/>
    <property type="match status" value="1"/>
</dbReference>
<dbReference type="STRING" id="1420851.AU255_00375"/>
<keyword evidence="6 9" id="KW-1133">Transmembrane helix</keyword>
<protein>
    <recommendedName>
        <fullName evidence="9">Apolipoprotein N-acyltransferase</fullName>
        <shortName evidence="9">ALP N-acyltransferase</shortName>
        <ecNumber evidence="9">2.3.1.269</ecNumber>
    </recommendedName>
</protein>
<accession>A0A1V8M4K0</accession>
<evidence type="ECO:0000256" key="1">
    <source>
        <dbReference type="ARBA" id="ARBA00004651"/>
    </source>
</evidence>
<comment type="subcellular location">
    <subcellularLocation>
        <location evidence="1 9">Cell membrane</location>
        <topology evidence="1 9">Multi-pass membrane protein</topology>
    </subcellularLocation>
</comment>
<evidence type="ECO:0000259" key="10">
    <source>
        <dbReference type="PROSITE" id="PS50263"/>
    </source>
</evidence>
<organism evidence="11 12">
    <name type="scientific">Methyloprofundus sedimenti</name>
    <dbReference type="NCBI Taxonomy" id="1420851"/>
    <lineage>
        <taxon>Bacteria</taxon>
        <taxon>Pseudomonadati</taxon>
        <taxon>Pseudomonadota</taxon>
        <taxon>Gammaproteobacteria</taxon>
        <taxon>Methylococcales</taxon>
        <taxon>Methylococcaceae</taxon>
        <taxon>Methyloprofundus</taxon>
    </lineage>
</organism>
<feature type="domain" description="CN hydrolase" evidence="10">
    <location>
        <begin position="224"/>
        <end position="461"/>
    </location>
</feature>
<dbReference type="Pfam" id="PF20154">
    <property type="entry name" value="LNT_N"/>
    <property type="match status" value="1"/>
</dbReference>
<comment type="pathway">
    <text evidence="9">Protein modification; lipoprotein biosynthesis (N-acyl transfer).</text>
</comment>
<feature type="transmembrane region" description="Helical" evidence="9">
    <location>
        <begin position="159"/>
        <end position="180"/>
    </location>
</feature>
<feature type="transmembrane region" description="Helical" evidence="9">
    <location>
        <begin position="53"/>
        <end position="78"/>
    </location>
</feature>
<feature type="transmembrane region" description="Helical" evidence="9">
    <location>
        <begin position="476"/>
        <end position="494"/>
    </location>
</feature>
<proteinExistence type="inferred from homology"/>
<gene>
    <name evidence="9" type="primary">lnt</name>
    <name evidence="11" type="ORF">AU255_00375</name>
</gene>
<name>A0A1V8M4K0_9GAMM</name>
<dbReference type="Pfam" id="PF00795">
    <property type="entry name" value="CN_hydrolase"/>
    <property type="match status" value="1"/>
</dbReference>
<evidence type="ECO:0000313" key="11">
    <source>
        <dbReference type="EMBL" id="OQK16406.1"/>
    </source>
</evidence>
<comment type="similarity">
    <text evidence="2 9">Belongs to the CN hydrolase family. Apolipoprotein N-acyltransferase subfamily.</text>
</comment>
<evidence type="ECO:0000256" key="9">
    <source>
        <dbReference type="HAMAP-Rule" id="MF_01148"/>
    </source>
</evidence>
<evidence type="ECO:0000256" key="2">
    <source>
        <dbReference type="ARBA" id="ARBA00010065"/>
    </source>
</evidence>
<dbReference type="PROSITE" id="PS50263">
    <property type="entry name" value="CN_HYDROLASE"/>
    <property type="match status" value="1"/>
</dbReference>
<dbReference type="CDD" id="cd07571">
    <property type="entry name" value="ALP_N-acyl_transferase"/>
    <property type="match status" value="1"/>
</dbReference>
<feature type="transmembrane region" description="Helical" evidence="9">
    <location>
        <begin position="192"/>
        <end position="211"/>
    </location>
</feature>
<keyword evidence="7 9" id="KW-0472">Membrane</keyword>
<dbReference type="UniPathway" id="UPA00666"/>
<dbReference type="AlphaFoldDB" id="A0A1V8M4K0"/>
<keyword evidence="4 9" id="KW-0808">Transferase</keyword>
<dbReference type="Proteomes" id="UP000191980">
    <property type="component" value="Unassembled WGS sequence"/>
</dbReference>
<dbReference type="InterPro" id="IPR004563">
    <property type="entry name" value="Apolipo_AcylTrfase"/>
</dbReference>
<dbReference type="NCBIfam" id="TIGR00546">
    <property type="entry name" value="lnt"/>
    <property type="match status" value="1"/>
</dbReference>
<dbReference type="InterPro" id="IPR003010">
    <property type="entry name" value="C-N_Hydrolase"/>
</dbReference>
<feature type="transmembrane region" description="Helical" evidence="9">
    <location>
        <begin position="12"/>
        <end position="41"/>
    </location>
</feature>
<sequence>MVKLMKSAWGDVFAVIAGILFSLSFSPFDFSFLVFFALAFLKFSLAELSVKRATLRGFLFGLGLFGLGVSWVFVSMVVNEQSGYLLPLLMTLLYCSFWALFPAISAFLYVKNRVNNDLDWFVFASVWMFVEYIRGKWVLGGFPWLQVAYSQLDTPLSGYVPVMGAYGTGLIIAIISALMAESLLKKQYSSRYFFAIITLVSIGVLLQTVQWTTISGKSLTVSLIQGNIAQKDKWAVENRNATLKQYYDDSAAHWQSDLIIWPETAIPAYFEDVKQDYLLPLEQEAVANNADIITSLPYKDKAGNLFNSVLVLGKNRAMYKKIHLLPFGEYLPWQPVSGYLLGLMNVRLGKFSSGEIDQPLLNVAGHYFVTSICYEDAFGEQSIRHVEQAKFLVNVTNDGWFDGSIEPYQHMQIARMRALEAGRYLLRVTNTGVSAIVSEKGKIVNQAPVMQRVTITSDIEPMSGMTPYSRMGDKPTILIISLILLYSFINRYFLKN</sequence>
<dbReference type="HAMAP" id="MF_01148">
    <property type="entry name" value="Lnt"/>
    <property type="match status" value="1"/>
</dbReference>
<evidence type="ECO:0000256" key="7">
    <source>
        <dbReference type="ARBA" id="ARBA00023136"/>
    </source>
</evidence>
<dbReference type="SUPFAM" id="SSF56317">
    <property type="entry name" value="Carbon-nitrogen hydrolase"/>
    <property type="match status" value="1"/>
</dbReference>
<evidence type="ECO:0000256" key="5">
    <source>
        <dbReference type="ARBA" id="ARBA00022692"/>
    </source>
</evidence>
<dbReference type="GO" id="GO:0005886">
    <property type="term" value="C:plasma membrane"/>
    <property type="evidence" value="ECO:0007669"/>
    <property type="project" value="UniProtKB-SubCell"/>
</dbReference>